<name>A0AAV7SY74_PLEWA</name>
<feature type="compositionally biased region" description="Basic residues" evidence="1">
    <location>
        <begin position="103"/>
        <end position="114"/>
    </location>
</feature>
<organism evidence="2 3">
    <name type="scientific">Pleurodeles waltl</name>
    <name type="common">Iberian ribbed newt</name>
    <dbReference type="NCBI Taxonomy" id="8319"/>
    <lineage>
        <taxon>Eukaryota</taxon>
        <taxon>Metazoa</taxon>
        <taxon>Chordata</taxon>
        <taxon>Craniata</taxon>
        <taxon>Vertebrata</taxon>
        <taxon>Euteleostomi</taxon>
        <taxon>Amphibia</taxon>
        <taxon>Batrachia</taxon>
        <taxon>Caudata</taxon>
        <taxon>Salamandroidea</taxon>
        <taxon>Salamandridae</taxon>
        <taxon>Pleurodelinae</taxon>
        <taxon>Pleurodeles</taxon>
    </lineage>
</organism>
<feature type="region of interest" description="Disordered" evidence="1">
    <location>
        <begin position="72"/>
        <end position="171"/>
    </location>
</feature>
<dbReference type="Proteomes" id="UP001066276">
    <property type="component" value="Chromosome 4_1"/>
</dbReference>
<feature type="compositionally biased region" description="Low complexity" evidence="1">
    <location>
        <begin position="141"/>
        <end position="154"/>
    </location>
</feature>
<accession>A0AAV7SY74</accession>
<protein>
    <submittedName>
        <fullName evidence="2">Uncharacterized protein</fullName>
    </submittedName>
</protein>
<dbReference type="EMBL" id="JANPWB010000007">
    <property type="protein sequence ID" value="KAJ1168926.1"/>
    <property type="molecule type" value="Genomic_DNA"/>
</dbReference>
<evidence type="ECO:0000313" key="2">
    <source>
        <dbReference type="EMBL" id="KAJ1168926.1"/>
    </source>
</evidence>
<evidence type="ECO:0000256" key="1">
    <source>
        <dbReference type="SAM" id="MobiDB-lite"/>
    </source>
</evidence>
<gene>
    <name evidence="2" type="ORF">NDU88_000838</name>
</gene>
<proteinExistence type="predicted"/>
<evidence type="ECO:0000313" key="3">
    <source>
        <dbReference type="Proteomes" id="UP001066276"/>
    </source>
</evidence>
<dbReference type="AlphaFoldDB" id="A0AAV7SY74"/>
<reference evidence="2" key="1">
    <citation type="journal article" date="2022" name="bioRxiv">
        <title>Sequencing and chromosome-scale assembly of the giantPleurodeles waltlgenome.</title>
        <authorList>
            <person name="Brown T."/>
            <person name="Elewa A."/>
            <person name="Iarovenko S."/>
            <person name="Subramanian E."/>
            <person name="Araus A.J."/>
            <person name="Petzold A."/>
            <person name="Susuki M."/>
            <person name="Suzuki K.-i.T."/>
            <person name="Hayashi T."/>
            <person name="Toyoda A."/>
            <person name="Oliveira C."/>
            <person name="Osipova E."/>
            <person name="Leigh N.D."/>
            <person name="Simon A."/>
            <person name="Yun M.H."/>
        </authorList>
    </citation>
    <scope>NUCLEOTIDE SEQUENCE</scope>
    <source>
        <strain evidence="2">20211129_DDA</strain>
        <tissue evidence="2">Liver</tissue>
    </source>
</reference>
<comment type="caution">
    <text evidence="2">The sequence shown here is derived from an EMBL/GenBank/DDBJ whole genome shotgun (WGS) entry which is preliminary data.</text>
</comment>
<keyword evidence="3" id="KW-1185">Reference proteome</keyword>
<sequence>MKVKDDRKRVDFLSRTTEDLGRSHVGRGLLGRAEWRCCRIAWIGVRGVGEGCSREAALRRSVCAAATALVEAGATQRRRGERSRRAAGRASGRAAKRNVLVLRSKRNRARRARKRGEASAGPVTHAPDLEQLIQERREAIHSAAAISASPLASESETEILQPPSDRPTTPD</sequence>
<feature type="compositionally biased region" description="Basic residues" evidence="1">
    <location>
        <begin position="76"/>
        <end position="87"/>
    </location>
</feature>